<dbReference type="Proteomes" id="UP001165186">
    <property type="component" value="Unassembled WGS sequence"/>
</dbReference>
<evidence type="ECO:0000313" key="1">
    <source>
        <dbReference type="EMBL" id="GME38711.1"/>
    </source>
</evidence>
<keyword evidence="2" id="KW-1185">Reference proteome</keyword>
<gene>
    <name evidence="1" type="primary">g2622</name>
    <name evidence="1" type="ORF">NpPPO83_00002622</name>
</gene>
<evidence type="ECO:0000313" key="2">
    <source>
        <dbReference type="Proteomes" id="UP001165186"/>
    </source>
</evidence>
<name>A0ACB5SFK8_9PEZI</name>
<dbReference type="EMBL" id="BSXG01000085">
    <property type="protein sequence ID" value="GME38711.1"/>
    <property type="molecule type" value="Genomic_DNA"/>
</dbReference>
<proteinExistence type="predicted"/>
<reference evidence="1" key="1">
    <citation type="submission" date="2024-09" db="EMBL/GenBank/DDBJ databases">
        <title>Draft Genome Sequences of Neofusicoccum parvum.</title>
        <authorList>
            <person name="Ashida A."/>
            <person name="Camagna M."/>
            <person name="Tanaka A."/>
            <person name="Takemoto D."/>
        </authorList>
    </citation>
    <scope>NUCLEOTIDE SEQUENCE</scope>
    <source>
        <strain evidence="1">PPO83</strain>
    </source>
</reference>
<organism evidence="1 2">
    <name type="scientific">Neofusicoccum parvum</name>
    <dbReference type="NCBI Taxonomy" id="310453"/>
    <lineage>
        <taxon>Eukaryota</taxon>
        <taxon>Fungi</taxon>
        <taxon>Dikarya</taxon>
        <taxon>Ascomycota</taxon>
        <taxon>Pezizomycotina</taxon>
        <taxon>Dothideomycetes</taxon>
        <taxon>Dothideomycetes incertae sedis</taxon>
        <taxon>Botryosphaeriales</taxon>
        <taxon>Botryosphaeriaceae</taxon>
        <taxon>Neofusicoccum</taxon>
    </lineage>
</organism>
<comment type="caution">
    <text evidence="1">The sequence shown here is derived from an EMBL/GenBank/DDBJ whole genome shotgun (WGS) entry which is preliminary data.</text>
</comment>
<accession>A0ACB5SFK8</accession>
<sequence>MPSFRVGKQDVLHVRPQGYENHDPEEIFELCDLDHTLPKIYSVLTLTYQLDESIDRIALAAQLKDGLEVTLSQYRILAGELATESATGKMWVKKKRDNTVRFILNWLNEPEDDTFPTFEELRCTGFPPVKMDGDLLLPTVVTQKQPLTPMGDHREDQTPILVVQANFIRGGVIMAAAIYHPTTDATGVDGFWASWSANTKALANGLPLPPFVDTIFQNKSLISQATPATAQTSIAQHSLQLNKTPPTPSPGFKMPALRPVLLHFPATRIAQLKVDACPHKPGAWISTYDGIMALIWRAMARCRLDLLKPDPISSSHLLHCAGVRKSMNLPTHFFGNAMTMPKTGLPVARLVAPDMLPEVAGLVRASIEEYKTAEMARDFCDWVAKAEQRSWIGIKLNSFLGMDTVATSIGTMTVYDVADFGFGLPKALRRPKPTVDGYVIVYPRRPTEIPNEGIEVSNPW</sequence>
<protein>
    <submittedName>
        <fullName evidence="1">Trichothecene 3-o-acetyltransferase</fullName>
    </submittedName>
</protein>